<dbReference type="InterPro" id="IPR013249">
    <property type="entry name" value="RNA_pol_sigma70_r4_t2"/>
</dbReference>
<dbReference type="RefSeq" id="WP_191201866.1">
    <property type="nucleotide sequence ID" value="NZ_JACXZA010000001.1"/>
</dbReference>
<evidence type="ECO:0000313" key="9">
    <source>
        <dbReference type="Proteomes" id="UP000609346"/>
    </source>
</evidence>
<dbReference type="InterPro" id="IPR013324">
    <property type="entry name" value="RNA_pol_sigma_r3/r4-like"/>
</dbReference>
<dbReference type="InterPro" id="IPR013325">
    <property type="entry name" value="RNA_pol_sigma_r2"/>
</dbReference>
<sequence length="258" mass="29626">MHVVTEVAGRGSAEEELDHEGAAAELKDEQLVELARTGDREAFGELVRRHRARALGVASTITRDGQLAEDIVQEALVSAFLRIETLMDPGRFRYWLERIVRNQAMMKLRRGGPGGRASTFSEIAHRWGKFTEEEWNECSLLDRMLFRIVERHGEAPCNETDPQARLIRKEMFEGLYELLLCLNAKERAVFEAHVYRQLSPTEISDALGMSVGAVHTSISRSRKKVQRERIRVYFRGYAEEKKREGRPTRRVLPPPIRL</sequence>
<dbReference type="Proteomes" id="UP000609346">
    <property type="component" value="Unassembled WGS sequence"/>
</dbReference>
<evidence type="ECO:0000313" key="8">
    <source>
        <dbReference type="EMBL" id="MBD3917581.1"/>
    </source>
</evidence>
<evidence type="ECO:0000256" key="3">
    <source>
        <dbReference type="ARBA" id="ARBA00023082"/>
    </source>
</evidence>
<evidence type="ECO:0000256" key="1">
    <source>
        <dbReference type="ARBA" id="ARBA00010641"/>
    </source>
</evidence>
<organism evidence="8 9">
    <name type="scientific">Paenibacillus terricola</name>
    <dbReference type="NCBI Taxonomy" id="2763503"/>
    <lineage>
        <taxon>Bacteria</taxon>
        <taxon>Bacillati</taxon>
        <taxon>Bacillota</taxon>
        <taxon>Bacilli</taxon>
        <taxon>Bacillales</taxon>
        <taxon>Paenibacillaceae</taxon>
        <taxon>Paenibacillus</taxon>
    </lineage>
</organism>
<protein>
    <submittedName>
        <fullName evidence="8">Sigma-70 family RNA polymerase sigma factor</fullName>
    </submittedName>
</protein>
<keyword evidence="3" id="KW-0731">Sigma factor</keyword>
<dbReference type="PANTHER" id="PTHR43133:SF8">
    <property type="entry name" value="RNA POLYMERASE SIGMA FACTOR HI_1459-RELATED"/>
    <property type="match status" value="1"/>
</dbReference>
<dbReference type="InterPro" id="IPR014284">
    <property type="entry name" value="RNA_pol_sigma-70_dom"/>
</dbReference>
<feature type="domain" description="RNA polymerase sigma-70 region 2" evidence="6">
    <location>
        <begin position="46"/>
        <end position="110"/>
    </location>
</feature>
<comment type="caution">
    <text evidence="8">The sequence shown here is derived from an EMBL/GenBank/DDBJ whole genome shotgun (WGS) entry which is preliminary data.</text>
</comment>
<dbReference type="SUPFAM" id="SSF88659">
    <property type="entry name" value="Sigma3 and sigma4 domains of RNA polymerase sigma factors"/>
    <property type="match status" value="1"/>
</dbReference>
<keyword evidence="5" id="KW-0804">Transcription</keyword>
<dbReference type="Gene3D" id="1.10.10.10">
    <property type="entry name" value="Winged helix-like DNA-binding domain superfamily/Winged helix DNA-binding domain"/>
    <property type="match status" value="1"/>
</dbReference>
<name>A0ABR8MQK0_9BACL</name>
<evidence type="ECO:0000259" key="7">
    <source>
        <dbReference type="Pfam" id="PF08281"/>
    </source>
</evidence>
<dbReference type="Pfam" id="PF08281">
    <property type="entry name" value="Sigma70_r4_2"/>
    <property type="match status" value="1"/>
</dbReference>
<evidence type="ECO:0000256" key="2">
    <source>
        <dbReference type="ARBA" id="ARBA00023015"/>
    </source>
</evidence>
<proteinExistence type="inferred from homology"/>
<dbReference type="PANTHER" id="PTHR43133">
    <property type="entry name" value="RNA POLYMERASE ECF-TYPE SIGMA FACTO"/>
    <property type="match status" value="1"/>
</dbReference>
<dbReference type="InterPro" id="IPR039425">
    <property type="entry name" value="RNA_pol_sigma-70-like"/>
</dbReference>
<keyword evidence="9" id="KW-1185">Reference proteome</keyword>
<accession>A0ABR8MQK0</accession>
<dbReference type="InterPro" id="IPR036388">
    <property type="entry name" value="WH-like_DNA-bd_sf"/>
</dbReference>
<dbReference type="NCBIfam" id="TIGR02937">
    <property type="entry name" value="sigma70-ECF"/>
    <property type="match status" value="1"/>
</dbReference>
<feature type="domain" description="RNA polymerase sigma factor 70 region 4 type 2" evidence="7">
    <location>
        <begin position="175"/>
        <end position="224"/>
    </location>
</feature>
<keyword evidence="4" id="KW-0238">DNA-binding</keyword>
<dbReference type="Gene3D" id="1.10.1740.10">
    <property type="match status" value="1"/>
</dbReference>
<evidence type="ECO:0000259" key="6">
    <source>
        <dbReference type="Pfam" id="PF04542"/>
    </source>
</evidence>
<comment type="similarity">
    <text evidence="1">Belongs to the sigma-70 factor family. ECF subfamily.</text>
</comment>
<dbReference type="SUPFAM" id="SSF88946">
    <property type="entry name" value="Sigma2 domain of RNA polymerase sigma factors"/>
    <property type="match status" value="1"/>
</dbReference>
<evidence type="ECO:0000256" key="5">
    <source>
        <dbReference type="ARBA" id="ARBA00023163"/>
    </source>
</evidence>
<evidence type="ECO:0000256" key="4">
    <source>
        <dbReference type="ARBA" id="ARBA00023125"/>
    </source>
</evidence>
<reference evidence="8 9" key="1">
    <citation type="submission" date="2020-09" db="EMBL/GenBank/DDBJ databases">
        <title>Paenibacillus sp. strain PR3 16S rRNA gene Genome sequencing and assembly.</title>
        <authorList>
            <person name="Kim J."/>
        </authorList>
    </citation>
    <scope>NUCLEOTIDE SEQUENCE [LARGE SCALE GENOMIC DNA]</scope>
    <source>
        <strain evidence="8 9">PR3</strain>
    </source>
</reference>
<gene>
    <name evidence="8" type="ORF">H8B09_02350</name>
</gene>
<dbReference type="InterPro" id="IPR007627">
    <property type="entry name" value="RNA_pol_sigma70_r2"/>
</dbReference>
<dbReference type="Pfam" id="PF04542">
    <property type="entry name" value="Sigma70_r2"/>
    <property type="match status" value="1"/>
</dbReference>
<keyword evidence="2" id="KW-0805">Transcription regulation</keyword>
<dbReference type="EMBL" id="JACXZA010000001">
    <property type="protein sequence ID" value="MBD3917581.1"/>
    <property type="molecule type" value="Genomic_DNA"/>
</dbReference>